<dbReference type="AlphaFoldDB" id="A0A839GMP4"/>
<gene>
    <name evidence="1" type="ORF">FHS90_003898</name>
</gene>
<dbReference type="Proteomes" id="UP000563094">
    <property type="component" value="Unassembled WGS sequence"/>
</dbReference>
<reference evidence="1 2" key="1">
    <citation type="submission" date="2020-08" db="EMBL/GenBank/DDBJ databases">
        <title>Genomic Encyclopedia of Type Strains, Phase IV (KMG-IV): sequencing the most valuable type-strain genomes for metagenomic binning, comparative biology and taxonomic classification.</title>
        <authorList>
            <person name="Goeker M."/>
        </authorList>
    </citation>
    <scope>NUCLEOTIDE SEQUENCE [LARGE SCALE GENOMIC DNA]</scope>
    <source>
        <strain evidence="1 2">DSM 29854</strain>
    </source>
</reference>
<proteinExistence type="predicted"/>
<organism evidence="1 2">
    <name type="scientific">Rufibacter quisquiliarum</name>
    <dbReference type="NCBI Taxonomy" id="1549639"/>
    <lineage>
        <taxon>Bacteria</taxon>
        <taxon>Pseudomonadati</taxon>
        <taxon>Bacteroidota</taxon>
        <taxon>Cytophagia</taxon>
        <taxon>Cytophagales</taxon>
        <taxon>Hymenobacteraceae</taxon>
        <taxon>Rufibacter</taxon>
    </lineage>
</organism>
<sequence>MKDKCFYNPMVAFVPPLKEKEMILHPKYLKSWKAQKPKALLGRRTSKGKTK</sequence>
<dbReference type="EMBL" id="JACJIQ010000019">
    <property type="protein sequence ID" value="MBA9079163.1"/>
    <property type="molecule type" value="Genomic_DNA"/>
</dbReference>
<accession>A0A839GMP4</accession>
<keyword evidence="2" id="KW-1185">Reference proteome</keyword>
<comment type="caution">
    <text evidence="1">The sequence shown here is derived from an EMBL/GenBank/DDBJ whole genome shotgun (WGS) entry which is preliminary data.</text>
</comment>
<protein>
    <submittedName>
        <fullName evidence="1">Uncharacterized protein</fullName>
    </submittedName>
</protein>
<name>A0A839GMP4_9BACT</name>
<evidence type="ECO:0000313" key="1">
    <source>
        <dbReference type="EMBL" id="MBA9079163.1"/>
    </source>
</evidence>
<evidence type="ECO:0000313" key="2">
    <source>
        <dbReference type="Proteomes" id="UP000563094"/>
    </source>
</evidence>